<evidence type="ECO:0000313" key="15">
    <source>
        <dbReference type="EMBL" id="KAG9510865.1"/>
    </source>
</evidence>
<dbReference type="InterPro" id="IPR046451">
    <property type="entry name" value="HgmA_C"/>
</dbReference>
<keyword evidence="16" id="KW-1185">Reference proteome</keyword>
<dbReference type="EMBL" id="JAIFTH010000064">
    <property type="protein sequence ID" value="KAG9510865.1"/>
    <property type="molecule type" value="Genomic_DNA"/>
</dbReference>
<dbReference type="Proteomes" id="UP000825002">
    <property type="component" value="Unassembled WGS sequence"/>
</dbReference>
<evidence type="ECO:0000259" key="14">
    <source>
        <dbReference type="Pfam" id="PF20510"/>
    </source>
</evidence>
<keyword evidence="9" id="KW-0408">Iron</keyword>
<dbReference type="Pfam" id="PF04209">
    <property type="entry name" value="HgmA_C"/>
    <property type="match status" value="1"/>
</dbReference>
<feature type="non-terminal residue" evidence="15">
    <location>
        <position position="1"/>
    </location>
</feature>
<feature type="domain" description="Homogentisate 1,2-dioxygenase N-terminal" evidence="14">
    <location>
        <begin position="10"/>
        <end position="304"/>
    </location>
</feature>
<evidence type="ECO:0000256" key="9">
    <source>
        <dbReference type="ARBA" id="ARBA00023004"/>
    </source>
</evidence>
<dbReference type="NCBIfam" id="TIGR01015">
    <property type="entry name" value="hmgA"/>
    <property type="match status" value="1"/>
</dbReference>
<gene>
    <name evidence="15" type="primary">Hgd</name>
    <name evidence="15" type="ORF">GZH46_00580</name>
</gene>
<organism evidence="15 16">
    <name type="scientific">Fragariocoptes setiger</name>
    <dbReference type="NCBI Taxonomy" id="1670756"/>
    <lineage>
        <taxon>Eukaryota</taxon>
        <taxon>Metazoa</taxon>
        <taxon>Ecdysozoa</taxon>
        <taxon>Arthropoda</taxon>
        <taxon>Chelicerata</taxon>
        <taxon>Arachnida</taxon>
        <taxon>Acari</taxon>
        <taxon>Acariformes</taxon>
        <taxon>Trombidiformes</taxon>
        <taxon>Prostigmata</taxon>
        <taxon>Eupodina</taxon>
        <taxon>Eriophyoidea</taxon>
        <taxon>Phytoptidae</taxon>
        <taxon>Fragariocoptes</taxon>
    </lineage>
</organism>
<dbReference type="InterPro" id="IPR005708">
    <property type="entry name" value="Homogentis_dOase"/>
</dbReference>
<keyword evidence="6" id="KW-0479">Metal-binding</keyword>
<evidence type="ECO:0000256" key="10">
    <source>
        <dbReference type="ARBA" id="ARBA00030235"/>
    </source>
</evidence>
<evidence type="ECO:0000256" key="3">
    <source>
        <dbReference type="ARBA" id="ARBA00007757"/>
    </source>
</evidence>
<keyword evidence="7" id="KW-0223">Dioxygenase</keyword>
<evidence type="ECO:0000256" key="8">
    <source>
        <dbReference type="ARBA" id="ARBA00023002"/>
    </source>
</evidence>
<dbReference type="InterPro" id="IPR046452">
    <property type="entry name" value="HgmA_N"/>
</dbReference>
<name>A0ABQ7SBR4_9ACAR</name>
<dbReference type="InterPro" id="IPR011051">
    <property type="entry name" value="RmlC_Cupin_sf"/>
</dbReference>
<evidence type="ECO:0000256" key="4">
    <source>
        <dbReference type="ARBA" id="ARBA00013127"/>
    </source>
</evidence>
<evidence type="ECO:0000259" key="13">
    <source>
        <dbReference type="Pfam" id="PF04209"/>
    </source>
</evidence>
<protein>
    <recommendedName>
        <fullName evidence="5">Homogentisate 1,2-dioxygenase</fullName>
        <ecNumber evidence="4">1.13.11.5</ecNumber>
    </recommendedName>
    <alternativeName>
        <fullName evidence="10">Homogentisate oxygenase</fullName>
    </alternativeName>
    <alternativeName>
        <fullName evidence="11">Homogentisic acid oxidase</fullName>
    </alternativeName>
    <alternativeName>
        <fullName evidence="12">Homogentisicase</fullName>
    </alternativeName>
</protein>
<comment type="caution">
    <text evidence="15">The sequence shown here is derived from an EMBL/GenBank/DDBJ whole genome shotgun (WGS) entry which is preliminary data.</text>
</comment>
<dbReference type="PANTHER" id="PTHR11056">
    <property type="entry name" value="HOMOGENTISATE 1,2-DIOXYGENASE"/>
    <property type="match status" value="1"/>
</dbReference>
<evidence type="ECO:0000256" key="5">
    <source>
        <dbReference type="ARBA" id="ARBA00018757"/>
    </source>
</evidence>
<comment type="cofactor">
    <cofactor evidence="1">
        <name>Fe cation</name>
        <dbReference type="ChEBI" id="CHEBI:24875"/>
    </cofactor>
</comment>
<evidence type="ECO:0000313" key="16">
    <source>
        <dbReference type="Proteomes" id="UP000825002"/>
    </source>
</evidence>
<accession>A0ABQ7SBR4</accession>
<evidence type="ECO:0000256" key="11">
    <source>
        <dbReference type="ARBA" id="ARBA00030437"/>
    </source>
</evidence>
<dbReference type="Gene3D" id="2.60.120.10">
    <property type="entry name" value="Jelly Rolls"/>
    <property type="match status" value="1"/>
</dbReference>
<comment type="similarity">
    <text evidence="3">Belongs to the homogentisate dioxygenase family.</text>
</comment>
<reference evidence="15 16" key="1">
    <citation type="submission" date="2020-10" db="EMBL/GenBank/DDBJ databases">
        <authorList>
            <person name="Klimov P.B."/>
            <person name="Dyachkov S.M."/>
            <person name="Chetverikov P.E."/>
        </authorList>
    </citation>
    <scope>NUCLEOTIDE SEQUENCE [LARGE SCALE GENOMIC DNA]</scope>
    <source>
        <strain evidence="15">BMOC 18-1129-001#AD2665</strain>
        <tissue evidence="15">Entire mites</tissue>
    </source>
</reference>
<dbReference type="EC" id="1.13.11.5" evidence="4"/>
<evidence type="ECO:0000256" key="6">
    <source>
        <dbReference type="ARBA" id="ARBA00022723"/>
    </source>
</evidence>
<dbReference type="InterPro" id="IPR014710">
    <property type="entry name" value="RmlC-like_jellyroll"/>
</dbReference>
<evidence type="ECO:0000256" key="7">
    <source>
        <dbReference type="ARBA" id="ARBA00022964"/>
    </source>
</evidence>
<comment type="pathway">
    <text evidence="2">Amino-acid degradation; L-phenylalanine degradation; acetoacetate and fumarate from L-phenylalanine: step 4/6.</text>
</comment>
<evidence type="ECO:0000256" key="1">
    <source>
        <dbReference type="ARBA" id="ARBA00001962"/>
    </source>
</evidence>
<dbReference type="SUPFAM" id="SSF51182">
    <property type="entry name" value="RmlC-like cupins"/>
    <property type="match status" value="1"/>
</dbReference>
<evidence type="ECO:0000256" key="12">
    <source>
        <dbReference type="ARBA" id="ARBA00033225"/>
    </source>
</evidence>
<evidence type="ECO:0000256" key="2">
    <source>
        <dbReference type="ARBA" id="ARBA00004704"/>
    </source>
</evidence>
<sequence length="455" mass="51185">MANQQKQFVYMNGFGNEFESEVHEPGIGLVHNLPPPGQLNPQRCSNNLYAEQLSGTAFTAPRAAQRRSWLYRVRPSCKHGSFQPYTRNKCLDFNSAIADPNQRRWMPFESPHAGEVNFIDGLALLGHSGDVASRSGSVAIYIYCFGLDMSVKRTCMQNSDGDMLLVPQRCPLIITTEFGRLRVEPKEICVIQQGMKFSIDIESKCREGCSTQQSKCTARGYLLEIVGSHFELPYLGPIGANGLANARDFQVPTAHVDADCRRTQSTSWRFINKFQNQLFKTHQPHTPYDVAAWLGNYAPYKYDLRKFVAMNTVTIDHPDPSIFTVLTAPSLRPGTALADFVIFPPRWEVAGDTFRPPYYHKNCMTEFMGLIEGQYQAKSGAFAPGGASLHPAMSGHGPDKQCYDMAISQTLEPRRVADNSLAFMFETCMSLRLTRWACYDCSCIDQDYQHCWADL</sequence>
<feature type="domain" description="Homogentisate 1,2-dioxygenase C-terminal" evidence="13">
    <location>
        <begin position="305"/>
        <end position="455"/>
    </location>
</feature>
<dbReference type="CDD" id="cd07000">
    <property type="entry name" value="cupin_HGO_N"/>
    <property type="match status" value="1"/>
</dbReference>
<dbReference type="Pfam" id="PF20510">
    <property type="entry name" value="HgmA_N"/>
    <property type="match status" value="1"/>
</dbReference>
<keyword evidence="8" id="KW-0560">Oxidoreductase</keyword>
<proteinExistence type="inferred from homology"/>
<dbReference type="PANTHER" id="PTHR11056:SF0">
    <property type="entry name" value="HOMOGENTISATE 1,2-DIOXYGENASE"/>
    <property type="match status" value="1"/>
</dbReference>